<dbReference type="PATRIC" id="fig|573.1650.peg.5514"/>
<evidence type="ECO:0000313" key="2">
    <source>
        <dbReference type="EMBL" id="BDB30912.1"/>
    </source>
</evidence>
<proteinExistence type="predicted"/>
<dbReference type="GeneID" id="93756791"/>
<dbReference type="EMBL" id="KU318421">
    <property type="protein sequence ID" value="ANS55223.1"/>
    <property type="molecule type" value="Genomic_DNA"/>
</dbReference>
<geneLocation type="plasmid" evidence="2 3">
    <name>pNUITM-VK2</name>
</geneLocation>
<reference evidence="2 3" key="2">
    <citation type="submission" date="2021-09" db="EMBL/GenBank/DDBJ databases">
        <title>Whole genome sequencing of antimicrobial-resistant bacteria isolated from aquatic animals, plants, and environment in Asia.</title>
        <authorList>
            <person name="Hirabayashi A."/>
            <person name="Suzuki M."/>
        </authorList>
    </citation>
    <scope>NUCLEOTIDE SEQUENCE [LARGE SCALE GENOMIC DNA]</scope>
    <source>
        <strain evidence="2 3">NUITM-VK2</strain>
        <plasmid evidence="2 3">pNUITM-VK2</plasmid>
    </source>
</reference>
<accession>A0A1B1LQ90</accession>
<keyword evidence="1" id="KW-0614">Plasmid</keyword>
<sequence length="80" mass="9000">MKLTEMPVVSDDVPVNSFVIDTVTARRFERVKEMVRKLGFNNITEPEIIDAILSEITTADAAGIFIEYKLKNTKPLLSTD</sequence>
<dbReference type="RefSeq" id="WP_017901131.1">
    <property type="nucleotide sequence ID" value="NZ_AP018583.1"/>
</dbReference>
<geneLocation type="plasmid" evidence="1">
    <name>pKP04VIM</name>
</geneLocation>
<dbReference type="AlphaFoldDB" id="A0A1B1LQ90"/>
<evidence type="ECO:0000313" key="1">
    <source>
        <dbReference type="EMBL" id="ANS55223.1"/>
    </source>
</evidence>
<protein>
    <submittedName>
        <fullName evidence="1">Uncharacterized protein</fullName>
    </submittedName>
</protein>
<gene>
    <name evidence="2" type="ORF">NUITMVK2_0260</name>
</gene>
<organism evidence="1">
    <name type="scientific">Klebsiella pneumoniae</name>
    <dbReference type="NCBI Taxonomy" id="573"/>
    <lineage>
        <taxon>Bacteria</taxon>
        <taxon>Pseudomonadati</taxon>
        <taxon>Pseudomonadota</taxon>
        <taxon>Gammaproteobacteria</taxon>
        <taxon>Enterobacterales</taxon>
        <taxon>Enterobacteriaceae</taxon>
        <taxon>Klebsiella/Raoultella group</taxon>
        <taxon>Klebsiella</taxon>
        <taxon>Klebsiella pneumoniae complex</taxon>
    </lineage>
</organism>
<dbReference type="EMBL" id="AP025164">
    <property type="protein sequence ID" value="BDB30912.1"/>
    <property type="molecule type" value="Genomic_DNA"/>
</dbReference>
<name>A0A1B1LQ90_KLEPN</name>
<evidence type="ECO:0000313" key="3">
    <source>
        <dbReference type="Proteomes" id="UP001319930"/>
    </source>
</evidence>
<dbReference type="Proteomes" id="UP001319930">
    <property type="component" value="Plasmid pNUITM-VK2"/>
</dbReference>
<reference evidence="1" key="1">
    <citation type="submission" date="2015-12" db="EMBL/GenBank/DDBJ databases">
        <title>Klebsiella pneumoniae strain KP04 plasmid pKP04VIM, complete sequence.</title>
        <authorList>
            <person name="Li R."/>
            <person name="Lin D."/>
            <person name="Chen C."/>
        </authorList>
    </citation>
    <scope>NUCLEOTIDE SEQUENCE</scope>
    <source>
        <plasmid evidence="1">pKP04VIM</plasmid>
    </source>
</reference>